<keyword evidence="2" id="KW-0804">Transcription</keyword>
<protein>
    <submittedName>
        <fullName evidence="4">GlxA family transcriptional regulator</fullName>
    </submittedName>
</protein>
<dbReference type="Pfam" id="PF01965">
    <property type="entry name" value="DJ-1_PfpI"/>
    <property type="match status" value="1"/>
</dbReference>
<feature type="domain" description="HTH araC/xylS-type" evidence="3">
    <location>
        <begin position="246"/>
        <end position="344"/>
    </location>
</feature>
<dbReference type="Pfam" id="PF12833">
    <property type="entry name" value="HTH_18"/>
    <property type="match status" value="1"/>
</dbReference>
<dbReference type="InterPro" id="IPR018060">
    <property type="entry name" value="HTH_AraC"/>
</dbReference>
<evidence type="ECO:0000313" key="5">
    <source>
        <dbReference type="Proteomes" id="UP001596435"/>
    </source>
</evidence>
<proteinExistence type="predicted"/>
<evidence type="ECO:0000256" key="2">
    <source>
        <dbReference type="ARBA" id="ARBA00023163"/>
    </source>
</evidence>
<gene>
    <name evidence="4" type="ORF">ACFQMG_36365</name>
</gene>
<evidence type="ECO:0000256" key="1">
    <source>
        <dbReference type="ARBA" id="ARBA00023015"/>
    </source>
</evidence>
<dbReference type="InterPro" id="IPR029062">
    <property type="entry name" value="Class_I_gatase-like"/>
</dbReference>
<dbReference type="PANTHER" id="PTHR43130:SF3">
    <property type="entry name" value="HTH-TYPE TRANSCRIPTIONAL REGULATOR RV1931C"/>
    <property type="match status" value="1"/>
</dbReference>
<dbReference type="RefSeq" id="WP_380233163.1">
    <property type="nucleotide sequence ID" value="NZ_JBHSVH010000002.1"/>
</dbReference>
<evidence type="ECO:0000313" key="4">
    <source>
        <dbReference type="EMBL" id="MFC7185035.1"/>
    </source>
</evidence>
<dbReference type="InterPro" id="IPR052158">
    <property type="entry name" value="INH-QAR"/>
</dbReference>
<evidence type="ECO:0000259" key="3">
    <source>
        <dbReference type="PROSITE" id="PS01124"/>
    </source>
</evidence>
<dbReference type="PROSITE" id="PS01124">
    <property type="entry name" value="HTH_ARAC_FAMILY_2"/>
    <property type="match status" value="1"/>
</dbReference>
<accession>A0ABW2GAR6</accession>
<organism evidence="4 5">
    <name type="scientific">Kitasatospora paranensis</name>
    <dbReference type="NCBI Taxonomy" id="258053"/>
    <lineage>
        <taxon>Bacteria</taxon>
        <taxon>Bacillati</taxon>
        <taxon>Actinomycetota</taxon>
        <taxon>Actinomycetes</taxon>
        <taxon>Kitasatosporales</taxon>
        <taxon>Streptomycetaceae</taxon>
        <taxon>Kitasatospora</taxon>
    </lineage>
</organism>
<dbReference type="SMART" id="SM00342">
    <property type="entry name" value="HTH_ARAC"/>
    <property type="match status" value="1"/>
</dbReference>
<dbReference type="Proteomes" id="UP001596435">
    <property type="component" value="Unassembled WGS sequence"/>
</dbReference>
<dbReference type="PANTHER" id="PTHR43130">
    <property type="entry name" value="ARAC-FAMILY TRANSCRIPTIONAL REGULATOR"/>
    <property type="match status" value="1"/>
</dbReference>
<comment type="caution">
    <text evidence="4">The sequence shown here is derived from an EMBL/GenBank/DDBJ whole genome shotgun (WGS) entry which is preliminary data.</text>
</comment>
<dbReference type="SUPFAM" id="SSF52317">
    <property type="entry name" value="Class I glutamine amidotransferase-like"/>
    <property type="match status" value="1"/>
</dbReference>
<dbReference type="EMBL" id="JBHTAJ010000139">
    <property type="protein sequence ID" value="MFC7185035.1"/>
    <property type="molecule type" value="Genomic_DNA"/>
</dbReference>
<dbReference type="Gene3D" id="1.10.10.60">
    <property type="entry name" value="Homeodomain-like"/>
    <property type="match status" value="1"/>
</dbReference>
<reference evidence="5" key="1">
    <citation type="journal article" date="2019" name="Int. J. Syst. Evol. Microbiol.">
        <title>The Global Catalogue of Microorganisms (GCM) 10K type strain sequencing project: providing services to taxonomists for standard genome sequencing and annotation.</title>
        <authorList>
            <consortium name="The Broad Institute Genomics Platform"/>
            <consortium name="The Broad Institute Genome Sequencing Center for Infectious Disease"/>
            <person name="Wu L."/>
            <person name="Ma J."/>
        </authorList>
    </citation>
    <scope>NUCLEOTIDE SEQUENCE [LARGE SCALE GENOMIC DNA]</scope>
    <source>
        <strain evidence="5">CGMCC 1.12859</strain>
    </source>
</reference>
<dbReference type="InterPro" id="IPR002818">
    <property type="entry name" value="DJ-1/PfpI"/>
</dbReference>
<name>A0ABW2GAR6_9ACTN</name>
<dbReference type="SUPFAM" id="SSF46689">
    <property type="entry name" value="Homeodomain-like"/>
    <property type="match status" value="2"/>
</dbReference>
<sequence>MDASLRDPHLVVIAVFPGIDALDVAGPAEVFATADRMLRSNGRRTGYDVRLVAERRGPVPTFSGVQLYVEHEFAEYGFAEYGFDERDVAGQPDPIGTLVVPGRVDVGAGSAVPRVDPGVVRWLREAGPAAGRVASVCAGAHVTAAAGLLDGHRATTHWATAARLASDHPAVEVDADPIFVRSGRMWTSAGITASIDLAVALVAADHGDQVALDVARAMVMYMQRPGGQSQFSVPLAQLPGTREDIRGLRRWIGEHLDGDLSVPALAGRMAMSERHFARVFLAETGSTPGAFVEQMRLEAARRLLERTDRLTADIARTCGFGSVETLYRVVRDRLGTTPGDYRERFRISAPA</sequence>
<dbReference type="InterPro" id="IPR009057">
    <property type="entry name" value="Homeodomain-like_sf"/>
</dbReference>
<keyword evidence="1" id="KW-0805">Transcription regulation</keyword>
<dbReference type="CDD" id="cd03137">
    <property type="entry name" value="GATase1_AraC_1"/>
    <property type="match status" value="1"/>
</dbReference>
<dbReference type="Gene3D" id="3.40.50.880">
    <property type="match status" value="1"/>
</dbReference>
<keyword evidence="5" id="KW-1185">Reference proteome</keyword>